<dbReference type="PANTHER" id="PTHR38433">
    <property type="match status" value="1"/>
</dbReference>
<dbReference type="PANTHER" id="PTHR38433:SF1">
    <property type="entry name" value="DUF1641 DOMAIN-CONTAINING PROTEIN"/>
    <property type="match status" value="1"/>
</dbReference>
<dbReference type="EMBL" id="BMOM01000010">
    <property type="protein sequence ID" value="GGM08786.1"/>
    <property type="molecule type" value="Genomic_DNA"/>
</dbReference>
<dbReference type="Proteomes" id="UP000661918">
    <property type="component" value="Unassembled WGS sequence"/>
</dbReference>
<dbReference type="InterPro" id="IPR012440">
    <property type="entry name" value="DUF1641"/>
</dbReference>
<comment type="caution">
    <text evidence="2">The sequence shown here is derived from an EMBL/GenBank/DDBJ whole genome shotgun (WGS) entry which is preliminary data.</text>
</comment>
<sequence>MAKALDFTPREPTPQERLHSTVEDSAPALEESLRLLRDLHNHGVLDVLSKTVRGGEGLVASLLHITGGQSGTTLLRNTTELAKVLSTLDPHEVSVLGKAISVGVHEGARSVAQGKRFGVGDLMGLLRDRDVQIALGALVGILKGVGRGLRESRHDSAAHPVTNQTMVGRGTR</sequence>
<evidence type="ECO:0008006" key="4">
    <source>
        <dbReference type="Google" id="ProtNLM"/>
    </source>
</evidence>
<evidence type="ECO:0000256" key="1">
    <source>
        <dbReference type="SAM" id="MobiDB-lite"/>
    </source>
</evidence>
<evidence type="ECO:0000313" key="3">
    <source>
        <dbReference type="Proteomes" id="UP000661918"/>
    </source>
</evidence>
<dbReference type="Pfam" id="PF07849">
    <property type="entry name" value="DUF1641"/>
    <property type="match status" value="1"/>
</dbReference>
<feature type="region of interest" description="Disordered" evidence="1">
    <location>
        <begin position="1"/>
        <end position="22"/>
    </location>
</feature>
<proteinExistence type="predicted"/>
<name>A0ABQ2GQZ8_9DEIO</name>
<protein>
    <recommendedName>
        <fullName evidence="4">DUF1641 domain-containing protein</fullName>
    </recommendedName>
</protein>
<keyword evidence="3" id="KW-1185">Reference proteome</keyword>
<gene>
    <name evidence="2" type="ORF">GCM10010841_16430</name>
</gene>
<accession>A0ABQ2GQZ8</accession>
<dbReference type="RefSeq" id="WP_188903279.1">
    <property type="nucleotide sequence ID" value="NZ_BMOM01000010.1"/>
</dbReference>
<reference evidence="3" key="1">
    <citation type="journal article" date="2019" name="Int. J. Syst. Evol. Microbiol.">
        <title>The Global Catalogue of Microorganisms (GCM) 10K type strain sequencing project: providing services to taxonomists for standard genome sequencing and annotation.</title>
        <authorList>
            <consortium name="The Broad Institute Genomics Platform"/>
            <consortium name="The Broad Institute Genome Sequencing Center for Infectious Disease"/>
            <person name="Wu L."/>
            <person name="Ma J."/>
        </authorList>
    </citation>
    <scope>NUCLEOTIDE SEQUENCE [LARGE SCALE GENOMIC DNA]</scope>
    <source>
        <strain evidence="3">JCM 15443</strain>
    </source>
</reference>
<evidence type="ECO:0000313" key="2">
    <source>
        <dbReference type="EMBL" id="GGM08786.1"/>
    </source>
</evidence>
<organism evidence="2 3">
    <name type="scientific">Deinococcus aerophilus</name>
    <dbReference type="NCBI Taxonomy" id="522488"/>
    <lineage>
        <taxon>Bacteria</taxon>
        <taxon>Thermotogati</taxon>
        <taxon>Deinococcota</taxon>
        <taxon>Deinococci</taxon>
        <taxon>Deinococcales</taxon>
        <taxon>Deinococcaceae</taxon>
        <taxon>Deinococcus</taxon>
    </lineage>
</organism>
<feature type="compositionally biased region" description="Basic and acidic residues" evidence="1">
    <location>
        <begin position="13"/>
        <end position="22"/>
    </location>
</feature>